<dbReference type="Proteomes" id="UP000010953">
    <property type="component" value="Unassembled WGS sequence"/>
</dbReference>
<reference evidence="2" key="1">
    <citation type="submission" date="2013-01" db="EMBL/GenBank/DDBJ databases">
        <title>Genome assembly of Mariniradius saccharolyticus AK6.</title>
        <authorList>
            <person name="Vaidya B."/>
            <person name="Khatri I."/>
            <person name="Tanuku N.R.S."/>
            <person name="Subramanian S."/>
            <person name="Pinnaka A."/>
        </authorList>
    </citation>
    <scope>NUCLEOTIDE SEQUENCE [LARGE SCALE GENOMIC DNA]</scope>
    <source>
        <strain evidence="2">AK6</strain>
    </source>
</reference>
<dbReference type="STRING" id="1239962.C943_00844"/>
<comment type="caution">
    <text evidence="2">The sequence shown here is derived from an EMBL/GenBank/DDBJ whole genome shotgun (WGS) entry which is preliminary data.</text>
</comment>
<dbReference type="RefSeq" id="WP_008628105.1">
    <property type="nucleotide sequence ID" value="NZ_AMZY02000011.1"/>
</dbReference>
<dbReference type="InParanoid" id="M7XE76"/>
<feature type="chain" id="PRO_5004087763" description="TonB C-terminal domain-containing protein" evidence="1">
    <location>
        <begin position="20"/>
        <end position="217"/>
    </location>
</feature>
<keyword evidence="1" id="KW-0732">Signal</keyword>
<accession>M7XE76</accession>
<evidence type="ECO:0008006" key="4">
    <source>
        <dbReference type="Google" id="ProtNLM"/>
    </source>
</evidence>
<name>M7XE76_9BACT</name>
<dbReference type="EMBL" id="AMZY02000011">
    <property type="protein sequence ID" value="EMS32838.1"/>
    <property type="molecule type" value="Genomic_DNA"/>
</dbReference>
<sequence>MKMFVSFFVILSIVTSVQAQTVTLKITDHLTKQPLENIQITSGQQTVLSNERGYAQFSASEGDTLGLWHPDFEEKTILVPSATNFQVTMDMLENKLLFQPEMDKFYAHFRKNLRYPTLPLRKNIESYMIILFRVGESGDSQILEVTGENKDGFLEQLPNLFSSLPGNWNTAYSGRTFALPIVFRKHNGKELIAPILDGTDYDRLLDPIVVTGYDPSR</sequence>
<protein>
    <recommendedName>
        <fullName evidence="4">TonB C-terminal domain-containing protein</fullName>
    </recommendedName>
</protein>
<gene>
    <name evidence="2" type="ORF">C943_00844</name>
</gene>
<keyword evidence="3" id="KW-1185">Reference proteome</keyword>
<evidence type="ECO:0000313" key="3">
    <source>
        <dbReference type="Proteomes" id="UP000010953"/>
    </source>
</evidence>
<evidence type="ECO:0000313" key="2">
    <source>
        <dbReference type="EMBL" id="EMS32838.1"/>
    </source>
</evidence>
<proteinExistence type="predicted"/>
<organism evidence="2 3">
    <name type="scientific">Mariniradius saccharolyticus AK6</name>
    <dbReference type="NCBI Taxonomy" id="1239962"/>
    <lineage>
        <taxon>Bacteria</taxon>
        <taxon>Pseudomonadati</taxon>
        <taxon>Bacteroidota</taxon>
        <taxon>Cytophagia</taxon>
        <taxon>Cytophagales</taxon>
        <taxon>Cyclobacteriaceae</taxon>
        <taxon>Mariniradius</taxon>
    </lineage>
</organism>
<dbReference type="AlphaFoldDB" id="M7XE76"/>
<dbReference type="OrthoDB" id="1522859at2"/>
<evidence type="ECO:0000256" key="1">
    <source>
        <dbReference type="SAM" id="SignalP"/>
    </source>
</evidence>
<feature type="signal peptide" evidence="1">
    <location>
        <begin position="1"/>
        <end position="19"/>
    </location>
</feature>